<evidence type="ECO:0000259" key="5">
    <source>
        <dbReference type="PROSITE" id="PS50970"/>
    </source>
</evidence>
<dbReference type="GO" id="GO:0008270">
    <property type="term" value="F:zinc ion binding"/>
    <property type="evidence" value="ECO:0007669"/>
    <property type="project" value="InterPro"/>
</dbReference>
<dbReference type="InterPro" id="IPR036589">
    <property type="entry name" value="HCY_dom_sf"/>
</dbReference>
<dbReference type="SUPFAM" id="SSF82282">
    <property type="entry name" value="Homocysteine S-methyltransferase"/>
    <property type="match status" value="1"/>
</dbReference>
<keyword evidence="2 4" id="KW-0808">Transferase</keyword>
<keyword evidence="3 4" id="KW-0479">Metal-binding</keyword>
<comment type="cofactor">
    <cofactor evidence="3">
        <name>Zn(2+)</name>
        <dbReference type="ChEBI" id="CHEBI:29105"/>
    </cofactor>
    <text evidence="3">Binds 1 zinc ion per subunit.</text>
</comment>
<feature type="binding site" evidence="3 4">
    <location>
        <position position="292"/>
    </location>
    <ligand>
        <name>Zn(2+)</name>
        <dbReference type="ChEBI" id="CHEBI:29105"/>
    </ligand>
</feature>
<feature type="binding site" evidence="3 4">
    <location>
        <position position="226"/>
    </location>
    <ligand>
        <name>Zn(2+)</name>
        <dbReference type="ChEBI" id="CHEBI:29105"/>
    </ligand>
</feature>
<dbReference type="Gene3D" id="3.20.20.330">
    <property type="entry name" value="Homocysteine-binding-like domain"/>
    <property type="match status" value="1"/>
</dbReference>
<dbReference type="AlphaFoldDB" id="A0A381JA59"/>
<proteinExistence type="predicted"/>
<evidence type="ECO:0000256" key="2">
    <source>
        <dbReference type="ARBA" id="ARBA00022679"/>
    </source>
</evidence>
<reference evidence="6 7" key="1">
    <citation type="submission" date="2018-06" db="EMBL/GenBank/DDBJ databases">
        <authorList>
            <consortium name="Pathogen Informatics"/>
            <person name="Doyle S."/>
        </authorList>
    </citation>
    <scope>NUCLEOTIDE SEQUENCE [LARGE SCALE GENOMIC DNA]</scope>
    <source>
        <strain evidence="6 7">NCTC9836</strain>
    </source>
</reference>
<evidence type="ECO:0000256" key="4">
    <source>
        <dbReference type="PROSITE-ProRule" id="PRU00333"/>
    </source>
</evidence>
<keyword evidence="3 4" id="KW-0862">Zinc</keyword>
<evidence type="ECO:0000313" key="7">
    <source>
        <dbReference type="Proteomes" id="UP000254664"/>
    </source>
</evidence>
<dbReference type="EC" id="2.1.1.13" evidence="6"/>
<sequence>MYKQSSFMIYLKYNIYLLYSNRKEVSMKNDRKIKNNYILLDGAMGSLLKQSGINDYKNIPELNIKNKDLIKNVHERYVRSGSDIILTNSFSLNGISLKGDDYKLKTLIKASIDIANQSKGNSLVAYDVGPLGVNMKDKSVDSKEIYETYYEIAKIIKELNVDMIFIETMYQMEEALCALDAFKETNKDIFLSFTFNNDNRLYSGENIKDIVRLLKDYKLKALGFNCVDVRSKALSLTNEFKTYSAFDIIAKPNLGIPKEEDNILTYGVLESEFLDEMESIYKAGAIYIGGCCGTNPNHIKLLKERLWNI</sequence>
<evidence type="ECO:0000256" key="1">
    <source>
        <dbReference type="ARBA" id="ARBA00022603"/>
    </source>
</evidence>
<protein>
    <submittedName>
        <fullName evidence="6">Methionine synthase</fullName>
        <ecNumber evidence="6">2.1.1.10</ecNumber>
        <ecNumber evidence="6">2.1.1.13</ecNumber>
    </submittedName>
</protein>
<dbReference type="EMBL" id="UFWZ01000001">
    <property type="protein sequence ID" value="SUY47893.1"/>
    <property type="molecule type" value="Genomic_DNA"/>
</dbReference>
<keyword evidence="1 4" id="KW-0489">Methyltransferase</keyword>
<dbReference type="GO" id="GO:0008705">
    <property type="term" value="F:methionine synthase activity"/>
    <property type="evidence" value="ECO:0007669"/>
    <property type="project" value="UniProtKB-EC"/>
</dbReference>
<dbReference type="PIRSF" id="PIRSF037505">
    <property type="entry name" value="Betaine_HMT"/>
    <property type="match status" value="1"/>
</dbReference>
<feature type="binding site" evidence="3 4">
    <location>
        <position position="291"/>
    </location>
    <ligand>
        <name>Zn(2+)</name>
        <dbReference type="ChEBI" id="CHEBI:29105"/>
    </ligand>
</feature>
<evidence type="ECO:0000313" key="6">
    <source>
        <dbReference type="EMBL" id="SUY47893.1"/>
    </source>
</evidence>
<dbReference type="InterPro" id="IPR017226">
    <property type="entry name" value="BHMT-like"/>
</dbReference>
<dbReference type="Proteomes" id="UP000254664">
    <property type="component" value="Unassembled WGS sequence"/>
</dbReference>
<organism evidence="6 7">
    <name type="scientific">Clostridium putrefaciens</name>
    <dbReference type="NCBI Taxonomy" id="99675"/>
    <lineage>
        <taxon>Bacteria</taxon>
        <taxon>Bacillati</taxon>
        <taxon>Bacillota</taxon>
        <taxon>Clostridia</taxon>
        <taxon>Eubacteriales</taxon>
        <taxon>Clostridiaceae</taxon>
        <taxon>Clostridium</taxon>
    </lineage>
</organism>
<dbReference type="GO" id="GO:0032259">
    <property type="term" value="P:methylation"/>
    <property type="evidence" value="ECO:0007669"/>
    <property type="project" value="UniProtKB-KW"/>
</dbReference>
<dbReference type="Pfam" id="PF02574">
    <property type="entry name" value="S-methyl_trans"/>
    <property type="match status" value="1"/>
</dbReference>
<dbReference type="PANTHER" id="PTHR11103:SF18">
    <property type="entry name" value="SLR1189 PROTEIN"/>
    <property type="match status" value="1"/>
</dbReference>
<dbReference type="PANTHER" id="PTHR11103">
    <property type="entry name" value="SLR1189 PROTEIN"/>
    <property type="match status" value="1"/>
</dbReference>
<dbReference type="PROSITE" id="PS50970">
    <property type="entry name" value="HCY"/>
    <property type="match status" value="1"/>
</dbReference>
<dbReference type="OrthoDB" id="9803687at2"/>
<name>A0A381JA59_9CLOT</name>
<keyword evidence="7" id="KW-1185">Reference proteome</keyword>
<dbReference type="EC" id="2.1.1.10" evidence="6"/>
<evidence type="ECO:0000256" key="3">
    <source>
        <dbReference type="PIRSR" id="PIRSR037505-2"/>
    </source>
</evidence>
<feature type="domain" description="Hcy-binding" evidence="5">
    <location>
        <begin position="26"/>
        <end position="306"/>
    </location>
</feature>
<gene>
    <name evidence="6" type="primary">metH1</name>
    <name evidence="6" type="ORF">NCTC9836_02236</name>
</gene>
<dbReference type="InterPro" id="IPR003726">
    <property type="entry name" value="HCY_dom"/>
</dbReference>
<accession>A0A381JA59</accession>